<dbReference type="InterPro" id="IPR029016">
    <property type="entry name" value="GAF-like_dom_sf"/>
</dbReference>
<dbReference type="SUPFAM" id="SSF55781">
    <property type="entry name" value="GAF domain-like"/>
    <property type="match status" value="1"/>
</dbReference>
<sequence length="573" mass="63088">MPDNLFLSLLFNIGFLIFLAFILTRIPTVRNMLTCEKLSVPNQLLAAVLFGFVSILATYTGIETGGAIVNTRVIGVLSAGLLGGPVIGIGAALIGGIHRYFYEAGQLTAAACAVSTMAEGMIGVVCSKYFHRGKWDNGMLFLLTAITEVCQMLLILLIARPFSAALEVVKEIALPMIILNSCGMVVFIGTFRALSMEKDNERTSGISLALHVASQCLPHLRKGLDSPEDIKAAADIILQSTSCSAIMITNREHILAFSCASGNRDFTAVESLLNVQVKNSMEGQKTICVSDVSASDPLAPVIKNYVLIAVPLTSRSQVSGCLCLFYKKRWHRSQSRIVFAENLSALFSTQLELADLNYEKSLRRKAEIKALRSQVNPHFLHNALNTISCMCRENPERARELSRTLSVYYRQTLEPHHEMTDLHTELFQVLRYLEMEKARFEENLSIETDVPEQVNCSIPCFILQPLVENAVRYGADRTGLRTVAIRVRQTPAGIEIEVADHGPGMPEYIAEAILSDQEPGKSYGLYNVHTRLKKIYGPSGGLTIQHTDGETRISFLIPISAPTHRAGDWVPAE</sequence>
<dbReference type="Proteomes" id="UP001055091">
    <property type="component" value="Unassembled WGS sequence"/>
</dbReference>
<evidence type="ECO:0000256" key="2">
    <source>
        <dbReference type="ARBA" id="ARBA00004651"/>
    </source>
</evidence>
<dbReference type="EMBL" id="WNME01000025">
    <property type="protein sequence ID" value="MUB66368.1"/>
    <property type="molecule type" value="Genomic_DNA"/>
</dbReference>
<dbReference type="GO" id="GO:0071555">
    <property type="term" value="P:cell wall organization"/>
    <property type="evidence" value="ECO:0007669"/>
    <property type="project" value="InterPro"/>
</dbReference>
<dbReference type="Proteomes" id="UP000261257">
    <property type="component" value="Unassembled WGS sequence"/>
</dbReference>
<evidence type="ECO:0000259" key="15">
    <source>
        <dbReference type="PROSITE" id="PS50109"/>
    </source>
</evidence>
<dbReference type="EMBL" id="QSSQ01000014">
    <property type="protein sequence ID" value="RGM03385.1"/>
    <property type="molecule type" value="Genomic_DNA"/>
</dbReference>
<reference evidence="17 22" key="2">
    <citation type="submission" date="2019-09" db="EMBL/GenBank/DDBJ databases">
        <title>Draft genome sequencing of Hungatella hathewayi 123Y-2.</title>
        <authorList>
            <person name="Lv Q."/>
            <person name="Li S."/>
        </authorList>
    </citation>
    <scope>NUCLEOTIDE SEQUENCE [LARGE SCALE GENOMIC DNA]</scope>
    <source>
        <strain evidence="17 22">123Y-2</strain>
    </source>
</reference>
<evidence type="ECO:0000256" key="12">
    <source>
        <dbReference type="ARBA" id="ARBA00023012"/>
    </source>
</evidence>
<dbReference type="SMART" id="SM00387">
    <property type="entry name" value="HATPase_c"/>
    <property type="match status" value="1"/>
</dbReference>
<gene>
    <name evidence="16" type="ORF">CE91St55_40940</name>
    <name evidence="19" type="ORF">DXC39_15275</name>
    <name evidence="18" type="ORF">DXD79_21325</name>
    <name evidence="17" type="ORF">GNE07_25440</name>
</gene>
<dbReference type="Pfam" id="PF06580">
    <property type="entry name" value="His_kinase"/>
    <property type="match status" value="1"/>
</dbReference>
<keyword evidence="10" id="KW-0067">ATP-binding</keyword>
<evidence type="ECO:0000256" key="11">
    <source>
        <dbReference type="ARBA" id="ARBA00022989"/>
    </source>
</evidence>
<feature type="transmembrane region" description="Helical" evidence="14">
    <location>
        <begin position="172"/>
        <end position="194"/>
    </location>
</feature>
<dbReference type="InterPro" id="IPR036890">
    <property type="entry name" value="HATPase_C_sf"/>
</dbReference>
<evidence type="ECO:0000313" key="17">
    <source>
        <dbReference type="EMBL" id="MUB66368.1"/>
    </source>
</evidence>
<reference evidence="20 21" key="1">
    <citation type="submission" date="2018-08" db="EMBL/GenBank/DDBJ databases">
        <title>A genome reference for cultivated species of the human gut microbiota.</title>
        <authorList>
            <person name="Zou Y."/>
            <person name="Xue W."/>
            <person name="Luo G."/>
        </authorList>
    </citation>
    <scope>NUCLEOTIDE SEQUENCE [LARGE SCALE GENOMIC DNA]</scope>
    <source>
        <strain evidence="19 20">TF05-11AC</strain>
        <strain evidence="18 21">TM09-12</strain>
    </source>
</reference>
<dbReference type="OrthoDB" id="9809348at2"/>
<keyword evidence="12" id="KW-0902">Two-component regulatory system</keyword>
<dbReference type="Gene3D" id="3.30.565.10">
    <property type="entry name" value="Histidine kinase-like ATPase, C-terminal domain"/>
    <property type="match status" value="1"/>
</dbReference>
<evidence type="ECO:0000256" key="8">
    <source>
        <dbReference type="ARBA" id="ARBA00022741"/>
    </source>
</evidence>
<evidence type="ECO:0000256" key="1">
    <source>
        <dbReference type="ARBA" id="ARBA00000085"/>
    </source>
</evidence>
<evidence type="ECO:0000313" key="19">
    <source>
        <dbReference type="EMBL" id="RGM03385.1"/>
    </source>
</evidence>
<name>A0A174STA4_9FIRM</name>
<dbReference type="AlphaFoldDB" id="A0A174STA4"/>
<feature type="domain" description="Histidine kinase" evidence="15">
    <location>
        <begin position="462"/>
        <end position="561"/>
    </location>
</feature>
<evidence type="ECO:0000313" key="20">
    <source>
        <dbReference type="Proteomes" id="UP000261257"/>
    </source>
</evidence>
<keyword evidence="8" id="KW-0547">Nucleotide-binding</keyword>
<feature type="transmembrane region" description="Helical" evidence="14">
    <location>
        <begin position="44"/>
        <end position="62"/>
    </location>
</feature>
<evidence type="ECO:0000256" key="14">
    <source>
        <dbReference type="SAM" id="Phobius"/>
    </source>
</evidence>
<reference evidence="16" key="3">
    <citation type="submission" date="2022-01" db="EMBL/GenBank/DDBJ databases">
        <title>Novel bile acid biosynthetic pathways are enriched in the microbiome of centenarians.</title>
        <authorList>
            <person name="Sato Y."/>
            <person name="Atarashi K."/>
            <person name="Plichta R.D."/>
            <person name="Arai Y."/>
            <person name="Sasajima S."/>
            <person name="Kearney M.S."/>
            <person name="Suda W."/>
            <person name="Takeshita K."/>
            <person name="Sasaki T."/>
            <person name="Okamoto S."/>
            <person name="Skelly N.A."/>
            <person name="Okamura Y."/>
            <person name="Vlamakis H."/>
            <person name="Li Y."/>
            <person name="Tanoue T."/>
            <person name="Takei H."/>
            <person name="Nittono H."/>
            <person name="Narushima S."/>
            <person name="Irie J."/>
            <person name="Itoh H."/>
            <person name="Moriya K."/>
            <person name="Sugiura Y."/>
            <person name="Suematsu M."/>
            <person name="Moritoki N."/>
            <person name="Shibata S."/>
            <person name="Littman R.D."/>
            <person name="Fischbach A.M."/>
            <person name="Uwamino Y."/>
            <person name="Inoue T."/>
            <person name="Honda A."/>
            <person name="Hattori M."/>
            <person name="Murai T."/>
            <person name="Xavier J.R."/>
            <person name="Hirose N."/>
            <person name="Honda K."/>
        </authorList>
    </citation>
    <scope>NUCLEOTIDE SEQUENCE</scope>
    <source>
        <strain evidence="16">CE91-St55</strain>
    </source>
</reference>
<evidence type="ECO:0000256" key="3">
    <source>
        <dbReference type="ARBA" id="ARBA00012438"/>
    </source>
</evidence>
<dbReference type="PANTHER" id="PTHR34220:SF7">
    <property type="entry name" value="SENSOR HISTIDINE KINASE YPDA"/>
    <property type="match status" value="1"/>
</dbReference>
<dbReference type="InterPro" id="IPR005467">
    <property type="entry name" value="His_kinase_dom"/>
</dbReference>
<keyword evidence="7 14" id="KW-0812">Transmembrane</keyword>
<evidence type="ECO:0000313" key="18">
    <source>
        <dbReference type="EMBL" id="RGJ00362.1"/>
    </source>
</evidence>
<dbReference type="InterPro" id="IPR003594">
    <property type="entry name" value="HATPase_dom"/>
</dbReference>
<keyword evidence="4" id="KW-1003">Cell membrane</keyword>
<feature type="transmembrane region" description="Helical" evidence="14">
    <location>
        <begin position="74"/>
        <end position="97"/>
    </location>
</feature>
<dbReference type="Proteomes" id="UP000434223">
    <property type="component" value="Unassembled WGS sequence"/>
</dbReference>
<feature type="transmembrane region" description="Helical" evidence="14">
    <location>
        <begin position="138"/>
        <end position="160"/>
    </location>
</feature>
<keyword evidence="13 14" id="KW-0472">Membrane</keyword>
<proteinExistence type="predicted"/>
<keyword evidence="11 14" id="KW-1133">Transmembrane helix</keyword>
<evidence type="ECO:0000313" key="22">
    <source>
        <dbReference type="Proteomes" id="UP000434223"/>
    </source>
</evidence>
<dbReference type="InterPro" id="IPR010559">
    <property type="entry name" value="Sig_transdc_His_kin_internal"/>
</dbReference>
<dbReference type="SUPFAM" id="SSF55874">
    <property type="entry name" value="ATPase domain of HSP90 chaperone/DNA topoisomerase II/histidine kinase"/>
    <property type="match status" value="1"/>
</dbReference>
<dbReference type="GO" id="GO:0005524">
    <property type="term" value="F:ATP binding"/>
    <property type="evidence" value="ECO:0007669"/>
    <property type="project" value="UniProtKB-KW"/>
</dbReference>
<dbReference type="GO" id="GO:0005886">
    <property type="term" value="C:plasma membrane"/>
    <property type="evidence" value="ECO:0007669"/>
    <property type="project" value="UniProtKB-SubCell"/>
</dbReference>
<evidence type="ECO:0000313" key="16">
    <source>
        <dbReference type="EMBL" id="GKH02113.1"/>
    </source>
</evidence>
<organism evidence="17 22">
    <name type="scientific">Hungatella hathewayi</name>
    <dbReference type="NCBI Taxonomy" id="154046"/>
    <lineage>
        <taxon>Bacteria</taxon>
        <taxon>Bacillati</taxon>
        <taxon>Bacillota</taxon>
        <taxon>Clostridia</taxon>
        <taxon>Lachnospirales</taxon>
        <taxon>Lachnospiraceae</taxon>
        <taxon>Hungatella</taxon>
    </lineage>
</organism>
<comment type="caution">
    <text evidence="17">The sequence shown here is derived from an EMBL/GenBank/DDBJ whole genome shotgun (WGS) entry which is preliminary data.</text>
</comment>
<accession>A0A174STA4</accession>
<evidence type="ECO:0000256" key="10">
    <source>
        <dbReference type="ARBA" id="ARBA00022840"/>
    </source>
</evidence>
<evidence type="ECO:0000256" key="7">
    <source>
        <dbReference type="ARBA" id="ARBA00022692"/>
    </source>
</evidence>
<keyword evidence="9 17" id="KW-0418">Kinase</keyword>
<dbReference type="Proteomes" id="UP000263014">
    <property type="component" value="Unassembled WGS sequence"/>
</dbReference>
<keyword evidence="6" id="KW-0808">Transferase</keyword>
<dbReference type="InterPro" id="IPR050640">
    <property type="entry name" value="Bact_2-comp_sensor_kinase"/>
</dbReference>
<dbReference type="Gene3D" id="3.30.450.40">
    <property type="match status" value="1"/>
</dbReference>
<evidence type="ECO:0000256" key="6">
    <source>
        <dbReference type="ARBA" id="ARBA00022679"/>
    </source>
</evidence>
<evidence type="ECO:0000256" key="13">
    <source>
        <dbReference type="ARBA" id="ARBA00023136"/>
    </source>
</evidence>
<dbReference type="EMBL" id="BQNJ01000001">
    <property type="protein sequence ID" value="GKH02113.1"/>
    <property type="molecule type" value="Genomic_DNA"/>
</dbReference>
<protein>
    <recommendedName>
        <fullName evidence="3">histidine kinase</fullName>
        <ecNumber evidence="3">2.7.13.3</ecNumber>
    </recommendedName>
</protein>
<dbReference type="PANTHER" id="PTHR34220">
    <property type="entry name" value="SENSOR HISTIDINE KINASE YPDA"/>
    <property type="match status" value="1"/>
</dbReference>
<dbReference type="EMBL" id="QSON01000011">
    <property type="protein sequence ID" value="RGJ00362.1"/>
    <property type="molecule type" value="Genomic_DNA"/>
</dbReference>
<keyword evidence="5" id="KW-0597">Phosphoprotein</keyword>
<evidence type="ECO:0000256" key="4">
    <source>
        <dbReference type="ARBA" id="ARBA00022475"/>
    </source>
</evidence>
<dbReference type="EC" id="2.7.13.3" evidence="3"/>
<dbReference type="Pfam" id="PF07694">
    <property type="entry name" value="5TM-5TMR_LYT"/>
    <property type="match status" value="1"/>
</dbReference>
<dbReference type="RefSeq" id="WP_055650248.1">
    <property type="nucleotide sequence ID" value="NZ_BQNJ01000001.1"/>
</dbReference>
<evidence type="ECO:0000313" key="21">
    <source>
        <dbReference type="Proteomes" id="UP000263014"/>
    </source>
</evidence>
<dbReference type="InterPro" id="IPR011620">
    <property type="entry name" value="Sig_transdc_His_kinase_LytS_TM"/>
</dbReference>
<comment type="catalytic activity">
    <reaction evidence="1">
        <text>ATP + protein L-histidine = ADP + protein N-phospho-L-histidine.</text>
        <dbReference type="EC" id="2.7.13.3"/>
    </reaction>
</comment>
<evidence type="ECO:0000256" key="9">
    <source>
        <dbReference type="ARBA" id="ARBA00022777"/>
    </source>
</evidence>
<feature type="transmembrane region" description="Helical" evidence="14">
    <location>
        <begin position="6"/>
        <end position="23"/>
    </location>
</feature>
<dbReference type="PROSITE" id="PS50109">
    <property type="entry name" value="HIS_KIN"/>
    <property type="match status" value="1"/>
</dbReference>
<evidence type="ECO:0000256" key="5">
    <source>
        <dbReference type="ARBA" id="ARBA00022553"/>
    </source>
</evidence>
<dbReference type="Pfam" id="PF02518">
    <property type="entry name" value="HATPase_c"/>
    <property type="match status" value="1"/>
</dbReference>
<dbReference type="GO" id="GO:0000155">
    <property type="term" value="F:phosphorelay sensor kinase activity"/>
    <property type="evidence" value="ECO:0007669"/>
    <property type="project" value="InterPro"/>
</dbReference>
<comment type="subcellular location">
    <subcellularLocation>
        <location evidence="2">Cell membrane</location>
        <topology evidence="2">Multi-pass membrane protein</topology>
    </subcellularLocation>
</comment>